<feature type="domain" description="ATPase dynein-related AAA" evidence="2">
    <location>
        <begin position="508"/>
        <end position="660"/>
    </location>
</feature>
<dbReference type="GeneID" id="96618225"/>
<dbReference type="InterPro" id="IPR027417">
    <property type="entry name" value="P-loop_NTPase"/>
</dbReference>
<dbReference type="Pfam" id="PF07728">
    <property type="entry name" value="AAA_5"/>
    <property type="match status" value="1"/>
</dbReference>
<keyword evidence="4" id="KW-1185">Reference proteome</keyword>
<dbReference type="EMBL" id="LT629795">
    <property type="protein sequence ID" value="SDU16965.1"/>
    <property type="molecule type" value="Genomic_DNA"/>
</dbReference>
<keyword evidence="1" id="KW-0175">Coiled coil</keyword>
<dbReference type="Gene3D" id="3.40.50.300">
    <property type="entry name" value="P-loop containing nucleotide triphosphate hydrolases"/>
    <property type="match status" value="1"/>
</dbReference>
<gene>
    <name evidence="3" type="ORF">SAMN04490201_0490</name>
</gene>
<evidence type="ECO:0000313" key="3">
    <source>
        <dbReference type="EMBL" id="SDU16965.1"/>
    </source>
</evidence>
<name>A0ABY0VF79_9PSED</name>
<accession>A0ABY0VF79</accession>
<reference evidence="3 4" key="1">
    <citation type="submission" date="2016-10" db="EMBL/GenBank/DDBJ databases">
        <authorList>
            <person name="Varghese N."/>
            <person name="Submissions S."/>
        </authorList>
    </citation>
    <scope>NUCLEOTIDE SEQUENCE [LARGE SCALE GENOMIC DNA]</scope>
    <source>
        <strain evidence="3 4">BS3667</strain>
    </source>
</reference>
<proteinExistence type="predicted"/>
<evidence type="ECO:0000259" key="2">
    <source>
        <dbReference type="Pfam" id="PF07728"/>
    </source>
</evidence>
<feature type="coiled-coil region" evidence="1">
    <location>
        <begin position="294"/>
        <end position="357"/>
    </location>
</feature>
<dbReference type="InterPro" id="IPR011704">
    <property type="entry name" value="ATPase_dyneun-rel_AAA"/>
</dbReference>
<organism evidence="3 4">
    <name type="scientific">Pseudomonas psychrophila</name>
    <dbReference type="NCBI Taxonomy" id="122355"/>
    <lineage>
        <taxon>Bacteria</taxon>
        <taxon>Pseudomonadati</taxon>
        <taxon>Pseudomonadota</taxon>
        <taxon>Gammaproteobacteria</taxon>
        <taxon>Pseudomonadales</taxon>
        <taxon>Pseudomonadaceae</taxon>
        <taxon>Pseudomonas</taxon>
    </lineage>
</organism>
<protein>
    <submittedName>
        <fullName evidence="3">AAA domain (Dynein-related subfamily)</fullName>
    </submittedName>
</protein>
<dbReference type="RefSeq" id="WP_048352279.1">
    <property type="nucleotide sequence ID" value="NZ_CP049044.1"/>
</dbReference>
<dbReference type="Proteomes" id="UP000182058">
    <property type="component" value="Chromosome I"/>
</dbReference>
<evidence type="ECO:0000313" key="4">
    <source>
        <dbReference type="Proteomes" id="UP000182058"/>
    </source>
</evidence>
<dbReference type="SUPFAM" id="SSF52540">
    <property type="entry name" value="P-loop containing nucleoside triphosphate hydrolases"/>
    <property type="match status" value="1"/>
</dbReference>
<sequence>MGKKNSNKFGPQQIPAAVPVMAGASRPSLEKLVPVWSASFESASKVYQSFDMSLDIQIDPDWLHSVCERFHGDTNLARWIEQFADVCRELVKFKERLYDEYAERWDAANIIASDAEVSKQAVTNQQQALETASVALERDRADLASEQQVFAKKKSEQLDTERSLSLREANAQADFFEQNEEALRQLEDRKRQLTQQYEAQLQQLQEEKRELDSELSQAARRLAEVKFNCTEGEAERIRQLDQREHEIKQSKMELDRARSRLDREWADIKAAEDGLEQRIAAEMDVERVSHAQDISRLERQRDNAWNKAEELKEKWAEIQELRQALGEQSGAEILEQLETLRQNNRALKRDLEQSDATELHRENEYLRSSKADLERDISVIRPELDELRREMSSKRVASTELEAVAREKRVLEQHKNTLAVHIDDLESRIQQLTNSQKTQTPFPAMSLMDSDREYRARMELDEVPDLKVFAEQLQHRIARAEEHVELFYPLEDIRVLLGGLAMSQLHVFQGISGTGKTSLAKAFTKAMGGFCTDIAVQAGWRDRDDLLGHYNAFERRFYEKDCLQALYKAQTPRWQDTCNVILLDEMNLSRPEQYFAEFLSALEKNNRGERLISLSETALPNAPAMLSEGRKILVPENVWFIGTANHDETTNELADKTYDRAHVMTLPKQDHRFEIKGMEPASYSYRSLRKAFTKARADHKEEVVELLQRLTGDAFTEQLGSRFALGWGNRFEKQALDFIPVMLACGASSGEALDHLLSTRVMRQGKVTGRYNVGVEAVRNLRGALEDFWIEAGLDGEPQKSIELLDADIRRLDGRH</sequence>
<evidence type="ECO:0000256" key="1">
    <source>
        <dbReference type="SAM" id="Coils"/>
    </source>
</evidence>
<feature type="coiled-coil region" evidence="1">
    <location>
        <begin position="166"/>
        <end position="260"/>
    </location>
</feature>